<dbReference type="Pfam" id="PF08379">
    <property type="entry name" value="Bact_transglu_N"/>
    <property type="match status" value="1"/>
</dbReference>
<sequence length="314" mass="35119">MQIQIRHLIEYRYSRPAQLEPHTVRLRPRCDGIQNLLAFDLQVDPPPVGQSPLVDLEGNATDQVWFGDPTEHLRIQTQATVQTLRHNPFDYLLFDWATHLPIDYPRSLAAQLQPYLTPQADASLQTLAWELWDQVHGESTAFLQALNQRIHTECRYILREKGDPWPASLTWQRKTGSCRDLTLLYMEVCRTVGLAARFVSGYQVSGPELPEEEGNATESDPVVHHHLHAWAEVYLPGAGWRGFDPTQGLAVADRHVALAASAHPSGAAPIRGHWLGRGIQSNLHYSISLEVSDNISGNIQGPVQRLSAAGLHPV</sequence>
<feature type="domain" description="Transglutaminase-like" evidence="1">
    <location>
        <begin position="170"/>
        <end position="247"/>
    </location>
</feature>
<dbReference type="Gene3D" id="3.10.620.30">
    <property type="match status" value="1"/>
</dbReference>
<evidence type="ECO:0000259" key="1">
    <source>
        <dbReference type="SMART" id="SM00460"/>
    </source>
</evidence>
<dbReference type="InterPro" id="IPR038765">
    <property type="entry name" value="Papain-like_cys_pep_sf"/>
</dbReference>
<dbReference type="Pfam" id="PF01841">
    <property type="entry name" value="Transglut_core"/>
    <property type="match status" value="1"/>
</dbReference>
<comment type="caution">
    <text evidence="2">The sequence shown here is derived from an EMBL/GenBank/DDBJ whole genome shotgun (WGS) entry which is preliminary data.</text>
</comment>
<dbReference type="Proteomes" id="UP000830835">
    <property type="component" value="Unassembled WGS sequence"/>
</dbReference>
<name>A0ABT0C813_THEVL</name>
<organism evidence="2 3">
    <name type="scientific">Thermostichus vulcanus str. 'Rupite'</name>
    <dbReference type="NCBI Taxonomy" id="2813851"/>
    <lineage>
        <taxon>Bacteria</taxon>
        <taxon>Bacillati</taxon>
        <taxon>Cyanobacteriota</taxon>
        <taxon>Cyanophyceae</taxon>
        <taxon>Thermostichales</taxon>
        <taxon>Thermostichaceae</taxon>
        <taxon>Thermostichus</taxon>
    </lineage>
</organism>
<accession>A0ABT0C813</accession>
<proteinExistence type="predicted"/>
<dbReference type="SUPFAM" id="SSF54001">
    <property type="entry name" value="Cysteine proteinases"/>
    <property type="match status" value="1"/>
</dbReference>
<dbReference type="PANTHER" id="PTHR33490">
    <property type="entry name" value="BLR5614 PROTEIN-RELATED"/>
    <property type="match status" value="1"/>
</dbReference>
<dbReference type="PANTHER" id="PTHR33490:SF1">
    <property type="entry name" value="SLL1233 PROTEIN"/>
    <property type="match status" value="1"/>
</dbReference>
<evidence type="ECO:0000313" key="2">
    <source>
        <dbReference type="EMBL" id="MCJ2541933.1"/>
    </source>
</evidence>
<dbReference type="InterPro" id="IPR013589">
    <property type="entry name" value="Bac_transglu_N"/>
</dbReference>
<dbReference type="EMBL" id="JAFIRA010000004">
    <property type="protein sequence ID" value="MCJ2541933.1"/>
    <property type="molecule type" value="Genomic_DNA"/>
</dbReference>
<gene>
    <name evidence="2" type="ORF">JX360_03255</name>
</gene>
<dbReference type="InterPro" id="IPR002931">
    <property type="entry name" value="Transglutaminase-like"/>
</dbReference>
<reference evidence="2" key="1">
    <citation type="submission" date="2021-02" db="EMBL/GenBank/DDBJ databases">
        <title>The CRISPR/cas machinery reduction and long-range gene transfer in the hot spring cyanobacterium Synechococcus.</title>
        <authorList>
            <person name="Dvorak P."/>
            <person name="Jahodarova E."/>
            <person name="Hasler P."/>
            <person name="Poulickova A."/>
        </authorList>
    </citation>
    <scope>NUCLEOTIDE SEQUENCE</scope>
    <source>
        <strain evidence="2">Rupite</strain>
    </source>
</reference>
<evidence type="ECO:0000313" key="3">
    <source>
        <dbReference type="Proteomes" id="UP000830835"/>
    </source>
</evidence>
<dbReference type="SMART" id="SM00460">
    <property type="entry name" value="TGc"/>
    <property type="match status" value="1"/>
</dbReference>
<protein>
    <submittedName>
        <fullName evidence="2">Transglutaminase family protein</fullName>
    </submittedName>
</protein>
<keyword evidence="3" id="KW-1185">Reference proteome</keyword>
<dbReference type="RefSeq" id="WP_244349140.1">
    <property type="nucleotide sequence ID" value="NZ_JAFIRA010000004.1"/>
</dbReference>